<dbReference type="InterPro" id="IPR043502">
    <property type="entry name" value="DNA/RNA_pol_sf"/>
</dbReference>
<organism evidence="2 3">
    <name type="scientific">Vitis vinifera</name>
    <name type="common">Grape</name>
    <dbReference type="NCBI Taxonomy" id="29760"/>
    <lineage>
        <taxon>Eukaryota</taxon>
        <taxon>Viridiplantae</taxon>
        <taxon>Streptophyta</taxon>
        <taxon>Embryophyta</taxon>
        <taxon>Tracheophyta</taxon>
        <taxon>Spermatophyta</taxon>
        <taxon>Magnoliopsida</taxon>
        <taxon>eudicotyledons</taxon>
        <taxon>Gunneridae</taxon>
        <taxon>Pentapetalae</taxon>
        <taxon>rosids</taxon>
        <taxon>Vitales</taxon>
        <taxon>Vitaceae</taxon>
        <taxon>Viteae</taxon>
        <taxon>Vitis</taxon>
    </lineage>
</organism>
<evidence type="ECO:0000313" key="2">
    <source>
        <dbReference type="EMBL" id="WJZ98855.1"/>
    </source>
</evidence>
<keyword evidence="3" id="KW-1185">Reference proteome</keyword>
<dbReference type="PANTHER" id="PTHR11439:SF467">
    <property type="entry name" value="INTEGRASE CATALYTIC DOMAIN-CONTAINING PROTEIN"/>
    <property type="match status" value="1"/>
</dbReference>
<dbReference type="SUPFAM" id="SSF56672">
    <property type="entry name" value="DNA/RNA polymerases"/>
    <property type="match status" value="1"/>
</dbReference>
<feature type="domain" description="Reverse transcriptase Ty1/copia-type" evidence="1">
    <location>
        <begin position="10"/>
        <end position="101"/>
    </location>
</feature>
<evidence type="ECO:0000313" key="3">
    <source>
        <dbReference type="Proteomes" id="UP001227230"/>
    </source>
</evidence>
<name>A0ABY9CXA7_VITVI</name>
<protein>
    <recommendedName>
        <fullName evidence="1">Reverse transcriptase Ty1/copia-type domain-containing protein</fullName>
    </recommendedName>
</protein>
<dbReference type="PANTHER" id="PTHR11439">
    <property type="entry name" value="GAG-POL-RELATED RETROTRANSPOSON"/>
    <property type="match status" value="1"/>
</dbReference>
<evidence type="ECO:0000259" key="1">
    <source>
        <dbReference type="Pfam" id="PF07727"/>
    </source>
</evidence>
<proteinExistence type="predicted"/>
<reference evidence="2 3" key="1">
    <citation type="journal article" date="2023" name="Hortic Res">
        <title>The complete reference genome for grapevine (Vitis vinifera L.) genetics and breeding.</title>
        <authorList>
            <person name="Shi X."/>
            <person name="Cao S."/>
            <person name="Wang X."/>
            <person name="Huang S."/>
            <person name="Wang Y."/>
            <person name="Liu Z."/>
            <person name="Liu W."/>
            <person name="Leng X."/>
            <person name="Peng Y."/>
            <person name="Wang N."/>
            <person name="Wang Y."/>
            <person name="Ma Z."/>
            <person name="Xu X."/>
            <person name="Zhang F."/>
            <person name="Xue H."/>
            <person name="Zhong H."/>
            <person name="Wang Y."/>
            <person name="Zhang K."/>
            <person name="Velt A."/>
            <person name="Avia K."/>
            <person name="Holtgrawe D."/>
            <person name="Grimplet J."/>
            <person name="Matus J.T."/>
            <person name="Ware D."/>
            <person name="Wu X."/>
            <person name="Wang H."/>
            <person name="Liu C."/>
            <person name="Fang Y."/>
            <person name="Rustenholz C."/>
            <person name="Cheng Z."/>
            <person name="Xiao H."/>
            <person name="Zhou Y."/>
        </authorList>
    </citation>
    <scope>NUCLEOTIDE SEQUENCE [LARGE SCALE GENOMIC DNA]</scope>
    <source>
        <strain evidence="3">cv. Pinot noir / PN40024</strain>
        <tissue evidence="2">Leaf</tissue>
    </source>
</reference>
<sequence>MSSYDGCFYYKKLQGSLMIFLLIYVDDMLLACKDKSQIQEVKRILKSEFDMMDLGNARRILGMEIVRNIKDRTLFLSQNGYLEKVLKRFSMENSKPVSIPLAGHLRLSMTQFPQSEVEMKEMNFVPYANVIGSLMYAMVCSRPNIVHSISVLSRFMANLGRKHWNGVKWLLRYVRGSFGVGLKFGYSKEGVGITGYVDSDLQRILIREGQLQVIFSPYLEDLLAGSHNYNR</sequence>
<dbReference type="EMBL" id="CP126658">
    <property type="protein sequence ID" value="WJZ98855.1"/>
    <property type="molecule type" value="Genomic_DNA"/>
</dbReference>
<gene>
    <name evidence="2" type="ORF">VitviT2T_017353</name>
</gene>
<accession>A0ABY9CXA7</accession>
<dbReference type="Proteomes" id="UP001227230">
    <property type="component" value="Chromosome 11"/>
</dbReference>
<dbReference type="Pfam" id="PF07727">
    <property type="entry name" value="RVT_2"/>
    <property type="match status" value="1"/>
</dbReference>
<dbReference type="InterPro" id="IPR013103">
    <property type="entry name" value="RVT_2"/>
</dbReference>